<evidence type="ECO:0000313" key="2">
    <source>
        <dbReference type="EMBL" id="CEF65835.1"/>
    </source>
</evidence>
<dbReference type="EMBL" id="LN609529">
    <property type="protein sequence ID" value="CEF65835.1"/>
    <property type="molecule type" value="Genomic_DNA"/>
</dbReference>
<evidence type="ECO:0000313" key="4">
    <source>
        <dbReference type="WBParaSite" id="SRAE_2000051000.1"/>
    </source>
</evidence>
<dbReference type="RefSeq" id="XP_024505035.1">
    <property type="nucleotide sequence ID" value="XM_024651348.1"/>
</dbReference>
<proteinExistence type="predicted"/>
<sequence length="432" mass="50329">MTMKNNKKKDKSFKNLQSLKDNSTNSFGSVDELKKLYSDCRVTYSQFMANGKPVKTKEDRYRDEPICSVKITLRNYTDNKKVMKEILERSDYVLRSYFKKNYLSINDDSLFDSTTNNFTYQFPPTTPLSTSTSQTSSSRRMITTSNPTTLKSSDSSVYYNDGNRDAMIGIKNIQKSKYSNLFIGTLTAEEAETQTKDQNTFRIYCRILDEKCNTTNKSGWLQIYIVYKNLTNNYIHIPVINIINASKTEGLTFFNFNNSEKVFKSYNDLIDFLKEIINDRPSILVAKYGKSQDKGCVPKMNRNGSSLKTNEPIFYNYYVGVKYQDEAEGYLRGPLDFKMYHRLLDKKNCLNCSNPNPQLYIIYQCHSGQVLHIPIVCRKKDYNDIEYAIYQFDGISPVFDNLNCITSYLFKSVVDFKRRSRRRINNDNDNRK</sequence>
<dbReference type="WBParaSite" id="SRAE_2000051000.1">
    <property type="protein sequence ID" value="SRAE_2000051000.1"/>
    <property type="gene ID" value="WBGene00260705"/>
</dbReference>
<dbReference type="AlphaFoldDB" id="A0A090LEA8"/>
<evidence type="ECO:0000313" key="5">
    <source>
        <dbReference type="WormBase" id="SRAE_2000051000"/>
    </source>
</evidence>
<reference evidence="4" key="2">
    <citation type="submission" date="2020-12" db="UniProtKB">
        <authorList>
            <consortium name="WormBaseParasite"/>
        </authorList>
    </citation>
    <scope>IDENTIFICATION</scope>
</reference>
<protein>
    <submittedName>
        <fullName evidence="4">SH2 domain-containing protein</fullName>
    </submittedName>
</protein>
<evidence type="ECO:0000313" key="3">
    <source>
        <dbReference type="Proteomes" id="UP000035682"/>
    </source>
</evidence>
<dbReference type="CTD" id="36378199"/>
<dbReference type="Proteomes" id="UP000035682">
    <property type="component" value="Unplaced"/>
</dbReference>
<dbReference type="WormBase" id="SRAE_2000051000">
    <property type="protein sequence ID" value="SRP10206"/>
    <property type="gene ID" value="WBGene00260705"/>
</dbReference>
<evidence type="ECO:0000256" key="1">
    <source>
        <dbReference type="SAM" id="MobiDB-lite"/>
    </source>
</evidence>
<dbReference type="PANTHER" id="PTHR31128">
    <property type="entry name" value="PROTEIN CBR-CLEC-135-RELATED"/>
    <property type="match status" value="1"/>
</dbReference>
<keyword evidence="3" id="KW-1185">Reference proteome</keyword>
<feature type="compositionally biased region" description="Low complexity" evidence="1">
    <location>
        <begin position="127"/>
        <end position="145"/>
    </location>
</feature>
<organism evidence="2">
    <name type="scientific">Strongyloides ratti</name>
    <name type="common">Parasitic roundworm</name>
    <dbReference type="NCBI Taxonomy" id="34506"/>
    <lineage>
        <taxon>Eukaryota</taxon>
        <taxon>Metazoa</taxon>
        <taxon>Ecdysozoa</taxon>
        <taxon>Nematoda</taxon>
        <taxon>Chromadorea</taxon>
        <taxon>Rhabditida</taxon>
        <taxon>Tylenchina</taxon>
        <taxon>Panagrolaimomorpha</taxon>
        <taxon>Strongyloidoidea</taxon>
        <taxon>Strongyloididae</taxon>
        <taxon>Strongyloides</taxon>
    </lineage>
</organism>
<reference evidence="2 3" key="1">
    <citation type="submission" date="2014-09" db="EMBL/GenBank/DDBJ databases">
        <authorList>
            <person name="Martin A.A."/>
        </authorList>
    </citation>
    <scope>NUCLEOTIDE SEQUENCE</scope>
    <source>
        <strain evidence="3">ED321</strain>
        <strain evidence="2">ED321 Heterogonic</strain>
    </source>
</reference>
<feature type="region of interest" description="Disordered" evidence="1">
    <location>
        <begin position="125"/>
        <end position="146"/>
    </location>
</feature>
<accession>A0A090LEA8</accession>
<dbReference type="GeneID" id="36378199"/>
<gene>
    <name evidence="2 4 5" type="ORF">SRAE_2000051000</name>
</gene>
<name>A0A090LEA8_STRRB</name>